<evidence type="ECO:0000313" key="4">
    <source>
        <dbReference type="EMBL" id="GIE25273.1"/>
    </source>
</evidence>
<dbReference type="PROSITE" id="PS50937">
    <property type="entry name" value="HTH_MERR_2"/>
    <property type="match status" value="1"/>
</dbReference>
<dbReference type="InterPro" id="IPR047057">
    <property type="entry name" value="MerR_fam"/>
</dbReference>
<dbReference type="SMART" id="SM00422">
    <property type="entry name" value="HTH_MERR"/>
    <property type="match status" value="1"/>
</dbReference>
<dbReference type="PANTHER" id="PTHR30204:SF96">
    <property type="entry name" value="CHROMOSOME-ANCHORING PROTEIN RACA"/>
    <property type="match status" value="1"/>
</dbReference>
<proteinExistence type="predicted"/>
<dbReference type="Proteomes" id="UP000603200">
    <property type="component" value="Unassembled WGS sequence"/>
</dbReference>
<comment type="caution">
    <text evidence="4">The sequence shown here is derived from an EMBL/GenBank/DDBJ whole genome shotgun (WGS) entry which is preliminary data.</text>
</comment>
<dbReference type="PROSITE" id="PS00552">
    <property type="entry name" value="HTH_MERR_1"/>
    <property type="match status" value="1"/>
</dbReference>
<evidence type="ECO:0000256" key="2">
    <source>
        <dbReference type="SAM" id="MobiDB-lite"/>
    </source>
</evidence>
<reference evidence="4 5" key="1">
    <citation type="submission" date="2021-01" db="EMBL/GenBank/DDBJ databases">
        <title>Whole genome shotgun sequence of Actinoplanes humidus NBRC 14915.</title>
        <authorList>
            <person name="Komaki H."/>
            <person name="Tamura T."/>
        </authorList>
    </citation>
    <scope>NUCLEOTIDE SEQUENCE [LARGE SCALE GENOMIC DNA]</scope>
    <source>
        <strain evidence="4 5">NBRC 14915</strain>
    </source>
</reference>
<dbReference type="InterPro" id="IPR000551">
    <property type="entry name" value="MerR-type_HTH_dom"/>
</dbReference>
<sequence>MGAEEPTWSVGELAAATGLTVRTLHHYDEIGLVRPSRRNAAGHRRYTAGDVRRLHRVVALRGFGFSLAEIAALLDGDGSGGGRGGRGGCGGGDCGDCGDCGGRGGGDCGGCDCSGRGGGGGVGGGLDVRELVLRQLDQVVDRITRASELRDRLEVVLAQFDAVGDPSAGVLVRLIEGTTAVEHTYTPEELERMAAYRRESSERLSSEELAAMSARRQEAWDGMTGEQRAELVRNRPALPG</sequence>
<evidence type="ECO:0000313" key="5">
    <source>
        <dbReference type="Proteomes" id="UP000603200"/>
    </source>
</evidence>
<name>A0ABQ4A363_9ACTN</name>
<dbReference type="InterPro" id="IPR009061">
    <property type="entry name" value="DNA-bd_dom_put_sf"/>
</dbReference>
<feature type="domain" description="HTH merR-type" evidence="3">
    <location>
        <begin position="7"/>
        <end position="76"/>
    </location>
</feature>
<dbReference type="PRINTS" id="PR00040">
    <property type="entry name" value="HTHMERR"/>
</dbReference>
<keyword evidence="1" id="KW-0238">DNA-binding</keyword>
<dbReference type="PANTHER" id="PTHR30204">
    <property type="entry name" value="REDOX-CYCLING DRUG-SENSING TRANSCRIPTIONAL ACTIVATOR SOXR"/>
    <property type="match status" value="1"/>
</dbReference>
<accession>A0ABQ4A363</accession>
<dbReference type="SUPFAM" id="SSF46955">
    <property type="entry name" value="Putative DNA-binding domain"/>
    <property type="match status" value="1"/>
</dbReference>
<dbReference type="CDD" id="cd01106">
    <property type="entry name" value="HTH_TipAL-Mta"/>
    <property type="match status" value="1"/>
</dbReference>
<feature type="region of interest" description="Disordered" evidence="2">
    <location>
        <begin position="215"/>
        <end position="240"/>
    </location>
</feature>
<dbReference type="Pfam" id="PF13411">
    <property type="entry name" value="MerR_1"/>
    <property type="match status" value="1"/>
</dbReference>
<keyword evidence="5" id="KW-1185">Reference proteome</keyword>
<organism evidence="4 5">
    <name type="scientific">Winogradskya humida</name>
    <dbReference type="NCBI Taxonomy" id="113566"/>
    <lineage>
        <taxon>Bacteria</taxon>
        <taxon>Bacillati</taxon>
        <taxon>Actinomycetota</taxon>
        <taxon>Actinomycetes</taxon>
        <taxon>Micromonosporales</taxon>
        <taxon>Micromonosporaceae</taxon>
        <taxon>Winogradskya</taxon>
    </lineage>
</organism>
<evidence type="ECO:0000259" key="3">
    <source>
        <dbReference type="PROSITE" id="PS50937"/>
    </source>
</evidence>
<evidence type="ECO:0000256" key="1">
    <source>
        <dbReference type="ARBA" id="ARBA00023125"/>
    </source>
</evidence>
<gene>
    <name evidence="4" type="ORF">Ahu01nite_083750</name>
</gene>
<protein>
    <recommendedName>
        <fullName evidence="3">HTH merR-type domain-containing protein</fullName>
    </recommendedName>
</protein>
<dbReference type="Gene3D" id="1.10.1660.10">
    <property type="match status" value="1"/>
</dbReference>
<dbReference type="EMBL" id="BOMN01000117">
    <property type="protein sequence ID" value="GIE25273.1"/>
    <property type="molecule type" value="Genomic_DNA"/>
</dbReference>